<evidence type="ECO:0000313" key="2">
    <source>
        <dbReference type="EMBL" id="TNN86962.1"/>
    </source>
</evidence>
<protein>
    <submittedName>
        <fullName evidence="2">Uncharacterized protein</fullName>
    </submittedName>
</protein>
<gene>
    <name evidence="2" type="ORF">EYF80_002717</name>
</gene>
<feature type="compositionally biased region" description="Low complexity" evidence="1">
    <location>
        <begin position="107"/>
        <end position="119"/>
    </location>
</feature>
<feature type="region of interest" description="Disordered" evidence="1">
    <location>
        <begin position="71"/>
        <end position="153"/>
    </location>
</feature>
<accession>A0A4Z2JCD0</accession>
<evidence type="ECO:0000313" key="3">
    <source>
        <dbReference type="Proteomes" id="UP000314294"/>
    </source>
</evidence>
<organism evidence="2 3">
    <name type="scientific">Liparis tanakae</name>
    <name type="common">Tanaka's snailfish</name>
    <dbReference type="NCBI Taxonomy" id="230148"/>
    <lineage>
        <taxon>Eukaryota</taxon>
        <taxon>Metazoa</taxon>
        <taxon>Chordata</taxon>
        <taxon>Craniata</taxon>
        <taxon>Vertebrata</taxon>
        <taxon>Euteleostomi</taxon>
        <taxon>Actinopterygii</taxon>
        <taxon>Neopterygii</taxon>
        <taxon>Teleostei</taxon>
        <taxon>Neoteleostei</taxon>
        <taxon>Acanthomorphata</taxon>
        <taxon>Eupercaria</taxon>
        <taxon>Perciformes</taxon>
        <taxon>Cottioidei</taxon>
        <taxon>Cottales</taxon>
        <taxon>Liparidae</taxon>
        <taxon>Liparis</taxon>
    </lineage>
</organism>
<feature type="compositionally biased region" description="Polar residues" evidence="1">
    <location>
        <begin position="72"/>
        <end position="84"/>
    </location>
</feature>
<feature type="compositionally biased region" description="Basic and acidic residues" evidence="1">
    <location>
        <begin position="121"/>
        <end position="136"/>
    </location>
</feature>
<dbReference type="AlphaFoldDB" id="A0A4Z2JCD0"/>
<evidence type="ECO:0000256" key="1">
    <source>
        <dbReference type="SAM" id="MobiDB-lite"/>
    </source>
</evidence>
<keyword evidence="3" id="KW-1185">Reference proteome</keyword>
<reference evidence="2 3" key="1">
    <citation type="submission" date="2019-03" db="EMBL/GenBank/DDBJ databases">
        <title>First draft genome of Liparis tanakae, snailfish: a comprehensive survey of snailfish specific genes.</title>
        <authorList>
            <person name="Kim W."/>
            <person name="Song I."/>
            <person name="Jeong J.-H."/>
            <person name="Kim D."/>
            <person name="Kim S."/>
            <person name="Ryu S."/>
            <person name="Song J.Y."/>
            <person name="Lee S.K."/>
        </authorList>
    </citation>
    <scope>NUCLEOTIDE SEQUENCE [LARGE SCALE GENOMIC DNA]</scope>
    <source>
        <tissue evidence="2">Muscle</tissue>
    </source>
</reference>
<sequence>MGTDAPCQQLGDVKGSHPKQNVRVTISRQYAHWENFSTGKRSAGPRPLEENVELRRSGELRGDFSADVFLTSGGTQQLKGSSPRETLGGRLQLLSPAPWDSGRERQGAAGSGSSRGIQGVDWKKEGGSDRVSDLHSRLKQKSRPISTAGCLSSGPEVYLCPV</sequence>
<name>A0A4Z2JCD0_9TELE</name>
<proteinExistence type="predicted"/>
<dbReference type="Proteomes" id="UP000314294">
    <property type="component" value="Unassembled WGS sequence"/>
</dbReference>
<comment type="caution">
    <text evidence="2">The sequence shown here is derived from an EMBL/GenBank/DDBJ whole genome shotgun (WGS) entry which is preliminary data.</text>
</comment>
<dbReference type="EMBL" id="SRLO01000012">
    <property type="protein sequence ID" value="TNN86962.1"/>
    <property type="molecule type" value="Genomic_DNA"/>
</dbReference>